<dbReference type="InterPro" id="IPR001544">
    <property type="entry name" value="Aminotrans_IV"/>
</dbReference>
<reference evidence="2 3" key="1">
    <citation type="journal article" date="2017" name="Elife">
        <title>Extensive horizontal gene transfer in cheese-associated bacteria.</title>
        <authorList>
            <person name="Bonham K.S."/>
            <person name="Wolfe B.E."/>
            <person name="Dutton R.J."/>
        </authorList>
    </citation>
    <scope>NUCLEOTIDE SEQUENCE [LARGE SCALE GENOMIC DNA]</scope>
    <source>
        <strain evidence="2 3">341_9</strain>
    </source>
</reference>
<organism evidence="2 3">
    <name type="scientific">Brachybacterium alimentarium</name>
    <dbReference type="NCBI Taxonomy" id="47845"/>
    <lineage>
        <taxon>Bacteria</taxon>
        <taxon>Bacillati</taxon>
        <taxon>Actinomycetota</taxon>
        <taxon>Actinomycetes</taxon>
        <taxon>Micrococcales</taxon>
        <taxon>Dermabacteraceae</taxon>
        <taxon>Brachybacterium</taxon>
    </lineage>
</organism>
<dbReference type="Proteomes" id="UP000218598">
    <property type="component" value="Unassembled WGS sequence"/>
</dbReference>
<name>A0A2A3YHY3_9MICO</name>
<dbReference type="InterPro" id="IPR005802">
    <property type="entry name" value="ADC_synth_comp_1"/>
</dbReference>
<dbReference type="GO" id="GO:0000162">
    <property type="term" value="P:L-tryptophan biosynthetic process"/>
    <property type="evidence" value="ECO:0007669"/>
    <property type="project" value="TreeGrafter"/>
</dbReference>
<dbReference type="InterPro" id="IPR043131">
    <property type="entry name" value="BCAT-like_N"/>
</dbReference>
<dbReference type="OrthoDB" id="3518032at2"/>
<dbReference type="InterPro" id="IPR005801">
    <property type="entry name" value="ADC_synthase"/>
</dbReference>
<comment type="caution">
    <text evidence="2">The sequence shown here is derived from an EMBL/GenBank/DDBJ whole genome shotgun (WGS) entry which is preliminary data.</text>
</comment>
<dbReference type="PANTHER" id="PTHR11236">
    <property type="entry name" value="AMINOBENZOATE/ANTHRANILATE SYNTHASE"/>
    <property type="match status" value="1"/>
</dbReference>
<feature type="domain" description="Chorismate-utilising enzyme C-terminal" evidence="1">
    <location>
        <begin position="125"/>
        <end position="390"/>
    </location>
</feature>
<dbReference type="InterPro" id="IPR019999">
    <property type="entry name" value="Anth_synth_I-like"/>
</dbReference>
<dbReference type="Gene3D" id="3.30.470.10">
    <property type="match status" value="1"/>
</dbReference>
<dbReference type="SUPFAM" id="SSF56752">
    <property type="entry name" value="D-aminoacid aminotransferase-like PLP-dependent enzymes"/>
    <property type="match status" value="1"/>
</dbReference>
<evidence type="ECO:0000313" key="3">
    <source>
        <dbReference type="Proteomes" id="UP000218598"/>
    </source>
</evidence>
<protein>
    <submittedName>
        <fullName evidence="2">Aminodeoxychorismate synthase, component I</fullName>
    </submittedName>
</protein>
<dbReference type="Gene3D" id="3.60.120.10">
    <property type="entry name" value="Anthranilate synthase"/>
    <property type="match status" value="1"/>
</dbReference>
<dbReference type="InterPro" id="IPR036038">
    <property type="entry name" value="Aminotransferase-like"/>
</dbReference>
<dbReference type="InterPro" id="IPR043132">
    <property type="entry name" value="BCAT-like_C"/>
</dbReference>
<accession>A0A2A3YHY3</accession>
<dbReference type="EMBL" id="NRGR01000019">
    <property type="protein sequence ID" value="PCC38881.1"/>
    <property type="molecule type" value="Genomic_DNA"/>
</dbReference>
<dbReference type="Gene3D" id="3.20.10.10">
    <property type="entry name" value="D-amino Acid Aminotransferase, subunit A, domain 2"/>
    <property type="match status" value="1"/>
</dbReference>
<dbReference type="NCBIfam" id="TIGR00553">
    <property type="entry name" value="pabB"/>
    <property type="match status" value="1"/>
</dbReference>
<dbReference type="GeneID" id="95327857"/>
<evidence type="ECO:0000259" key="1">
    <source>
        <dbReference type="Pfam" id="PF00425"/>
    </source>
</evidence>
<keyword evidence="3" id="KW-1185">Reference proteome</keyword>
<dbReference type="RefSeq" id="WP_096165699.1">
    <property type="nucleotide sequence ID" value="NZ_JBQQGT010000016.1"/>
</dbReference>
<dbReference type="PANTHER" id="PTHR11236:SF50">
    <property type="entry name" value="AMINODEOXYCHORISMATE SYNTHASE COMPONENT 1"/>
    <property type="match status" value="1"/>
</dbReference>
<dbReference type="SUPFAM" id="SSF56322">
    <property type="entry name" value="ADC synthase"/>
    <property type="match status" value="1"/>
</dbReference>
<dbReference type="Pfam" id="PF00425">
    <property type="entry name" value="Chorismate_bind"/>
    <property type="match status" value="1"/>
</dbReference>
<dbReference type="InterPro" id="IPR015890">
    <property type="entry name" value="Chorismate_C"/>
</dbReference>
<dbReference type="Pfam" id="PF01063">
    <property type="entry name" value="Aminotran_4"/>
    <property type="match status" value="1"/>
</dbReference>
<sequence>MDPHIPTGSRQPFASRQPSARFDDLLGGTQLQFSDVEREIVAHRPVEVLPALAEVRRAVDAGWWAYGMVTYEAAAGLDPVAVVQEPLPDLPLLWFGLSRAPDEDPSFPTDLGSYRVGSWTMPWTRERHAQKVARVQEAIAEGETYQANLTTRLDGRIEGDLLACYRDLIGAQHSAFGAHLDLGRWAVLSASPEQFLDRRGEELSSVPMKGTALRGATPAEDAQRRAALLRSEKERAENVMIVDLIRNDLARIARPGTVDVPHLLRADAYPTVWQLTSTVTADQRPGVTLEERFGAMFPCGSITGAPKLSTMALIAELETAPRGVYCGTIGWLAPSRTAADGTELPAEERFSVAIRTILVDRQDGSATYGVGGGITWASTAAGEWDELAAKTRVLEGLRGVGGVHLPPDPEDFGLLETLAVERGAPRHLEEHLDRLQASAEELAITLDRACARQTVLAQIPDLVGEDGTAILRLRLALDGTLTLTTRALDAPQPGPVRLVLDTVPIDPSSPAVRHKTTDREHLTAALARARDRDGAADDVVLVGPTGLVTETSIATLMVRLDGRWCTPPLEDGCLPGIGRRLALERGEAALRSITAGELAAADEIAVVSSVRGWRPAVLSRPGAAP</sequence>
<dbReference type="AlphaFoldDB" id="A0A2A3YHY3"/>
<proteinExistence type="predicted"/>
<dbReference type="PRINTS" id="PR00095">
    <property type="entry name" value="ANTSNTHASEI"/>
</dbReference>
<evidence type="ECO:0000313" key="2">
    <source>
        <dbReference type="EMBL" id="PCC38881.1"/>
    </source>
</evidence>
<dbReference type="GO" id="GO:0009396">
    <property type="term" value="P:folic acid-containing compound biosynthetic process"/>
    <property type="evidence" value="ECO:0007669"/>
    <property type="project" value="InterPro"/>
</dbReference>
<gene>
    <name evidence="2" type="primary">pabB</name>
    <name evidence="2" type="ORF">CIK66_11000</name>
</gene>
<dbReference type="GO" id="GO:0046820">
    <property type="term" value="F:4-amino-4-deoxychorismate synthase activity"/>
    <property type="evidence" value="ECO:0007669"/>
    <property type="project" value="TreeGrafter"/>
</dbReference>